<feature type="region of interest" description="Disordered" evidence="12">
    <location>
        <begin position="1"/>
        <end position="31"/>
    </location>
</feature>
<dbReference type="InterPro" id="IPR050188">
    <property type="entry name" value="RluA_PseudoU_synthase"/>
</dbReference>
<comment type="function">
    <text evidence="6">Pseudouridylate synthase responsible for the pseudouridine-2819 formation in mitochondrial 21S rRNA. May modulate the efficiency or the fidelity of the mitochondrial translation machinery.</text>
</comment>
<evidence type="ECO:0000256" key="6">
    <source>
        <dbReference type="ARBA" id="ARBA00037513"/>
    </source>
</evidence>
<dbReference type="GO" id="GO:0003723">
    <property type="term" value="F:RNA binding"/>
    <property type="evidence" value="ECO:0007669"/>
    <property type="project" value="InterPro"/>
</dbReference>
<dbReference type="EMBL" id="ML122318">
    <property type="protein sequence ID" value="RPD53643.1"/>
    <property type="molecule type" value="Genomic_DNA"/>
</dbReference>
<dbReference type="GO" id="GO:0160143">
    <property type="term" value="F:21S rRNA pseudouridine(2819) synthase activity"/>
    <property type="evidence" value="ECO:0007669"/>
    <property type="project" value="UniProtKB-EC"/>
</dbReference>
<dbReference type="PANTHER" id="PTHR21600:SF81">
    <property type="entry name" value="21S RRNA PSEUDOURIDINE(2819) SYNTHASE"/>
    <property type="match status" value="1"/>
</dbReference>
<dbReference type="Gene3D" id="3.30.2350.10">
    <property type="entry name" value="Pseudouridine synthase"/>
    <property type="match status" value="1"/>
</dbReference>
<gene>
    <name evidence="14" type="ORF">L227DRAFT_616843</name>
</gene>
<feature type="compositionally biased region" description="Basic residues" evidence="12">
    <location>
        <begin position="10"/>
        <end position="22"/>
    </location>
</feature>
<evidence type="ECO:0000256" key="3">
    <source>
        <dbReference type="ARBA" id="ARBA00023128"/>
    </source>
</evidence>
<evidence type="ECO:0000256" key="8">
    <source>
        <dbReference type="ARBA" id="ARBA00040626"/>
    </source>
</evidence>
<sequence length="354" mass="39862">MSSSISARLRLSKSRVPRKPQKPRSPVGEQKGLVYTISPEKLLLYADRGLVVINKPNGMITQVADSRILPLTPNVDTNIFLTFMEDLRKHLKLKEPLRPLHRLDKPTTGALALACTRQNAKDFSRQISFRKAEKTYLALVCGDSSKFAKPRGIISTKLECEQGWVRIPGARRVFEREQVRNPRIRGENWVKDAISEYEVVASSTKVPLSLLRLQLHTGLKHQLRVHLAQYLRTPILGDNLYMDVKSPIMKTIKSQVPIPWGLFLHSSRFSLLRYRPSEFRLTVGAPLPPSFVDICEKAGIPLDYDDVTGGVWADDQKVRGADIVSPEDQAEDAVQQLGGVWFGASLHPEEDLTQ</sequence>
<dbReference type="InterPro" id="IPR020103">
    <property type="entry name" value="PsdUridine_synth_cat_dom_sf"/>
</dbReference>
<proteinExistence type="inferred from homology"/>
<dbReference type="PANTHER" id="PTHR21600">
    <property type="entry name" value="MITOCHONDRIAL RNA PSEUDOURIDINE SYNTHASE"/>
    <property type="match status" value="1"/>
</dbReference>
<evidence type="ECO:0000256" key="4">
    <source>
        <dbReference type="ARBA" id="ARBA00023235"/>
    </source>
</evidence>
<feature type="domain" description="Pseudouridine synthase RsuA/RluA-like" evidence="13">
    <location>
        <begin position="50"/>
        <end position="229"/>
    </location>
</feature>
<keyword evidence="4" id="KW-0413">Isomerase</keyword>
<dbReference type="GO" id="GO:0005739">
    <property type="term" value="C:mitochondrion"/>
    <property type="evidence" value="ECO:0007669"/>
    <property type="project" value="UniProtKB-SubCell"/>
</dbReference>
<evidence type="ECO:0000313" key="15">
    <source>
        <dbReference type="Proteomes" id="UP000313359"/>
    </source>
</evidence>
<protein>
    <recommendedName>
        <fullName evidence="8">21S rRNA pseudouridine(2819) synthase</fullName>
        <ecNumber evidence="7">5.4.99.43</ecNumber>
    </recommendedName>
    <alternativeName>
        <fullName evidence="10">Pseudouridine synthase 5</fullName>
    </alternativeName>
    <alternativeName>
        <fullName evidence="9">Pseudouridylate synthase PUS5</fullName>
    </alternativeName>
    <alternativeName>
        <fullName evidence="11">Uracil hydrolyase PUS5</fullName>
    </alternativeName>
</protein>
<keyword evidence="15" id="KW-1185">Reference proteome</keyword>
<evidence type="ECO:0000256" key="10">
    <source>
        <dbReference type="ARBA" id="ARBA00041978"/>
    </source>
</evidence>
<keyword evidence="3" id="KW-0496">Mitochondrion</keyword>
<evidence type="ECO:0000256" key="11">
    <source>
        <dbReference type="ARBA" id="ARBA00042700"/>
    </source>
</evidence>
<reference evidence="14" key="1">
    <citation type="journal article" date="2018" name="Genome Biol. Evol.">
        <title>Genomics and development of Lentinus tigrinus, a white-rot wood-decaying mushroom with dimorphic fruiting bodies.</title>
        <authorList>
            <person name="Wu B."/>
            <person name="Xu Z."/>
            <person name="Knudson A."/>
            <person name="Carlson A."/>
            <person name="Chen N."/>
            <person name="Kovaka S."/>
            <person name="LaButti K."/>
            <person name="Lipzen A."/>
            <person name="Pennachio C."/>
            <person name="Riley R."/>
            <person name="Schakwitz W."/>
            <person name="Umezawa K."/>
            <person name="Ohm R.A."/>
            <person name="Grigoriev I.V."/>
            <person name="Nagy L.G."/>
            <person name="Gibbons J."/>
            <person name="Hibbett D."/>
        </authorList>
    </citation>
    <scope>NUCLEOTIDE SEQUENCE [LARGE SCALE GENOMIC DNA]</scope>
    <source>
        <strain evidence="14">ALCF2SS1-6</strain>
    </source>
</reference>
<dbReference type="GO" id="GO:0000455">
    <property type="term" value="P:enzyme-directed rRNA pseudouridine synthesis"/>
    <property type="evidence" value="ECO:0007669"/>
    <property type="project" value="TreeGrafter"/>
</dbReference>
<dbReference type="Pfam" id="PF00849">
    <property type="entry name" value="PseudoU_synth_2"/>
    <property type="match status" value="1"/>
</dbReference>
<evidence type="ECO:0000256" key="9">
    <source>
        <dbReference type="ARBA" id="ARBA00041561"/>
    </source>
</evidence>
<evidence type="ECO:0000256" key="12">
    <source>
        <dbReference type="SAM" id="MobiDB-lite"/>
    </source>
</evidence>
<comment type="similarity">
    <text evidence="2">Belongs to the pseudouridine synthase RluA family.</text>
</comment>
<dbReference type="CDD" id="cd02869">
    <property type="entry name" value="PseudoU_synth_RluA_like"/>
    <property type="match status" value="1"/>
</dbReference>
<evidence type="ECO:0000259" key="13">
    <source>
        <dbReference type="Pfam" id="PF00849"/>
    </source>
</evidence>
<comment type="subcellular location">
    <subcellularLocation>
        <location evidence="1">Mitochondrion</location>
    </subcellularLocation>
</comment>
<dbReference type="InterPro" id="IPR006145">
    <property type="entry name" value="PsdUridine_synth_RsuA/RluA"/>
</dbReference>
<evidence type="ECO:0000313" key="14">
    <source>
        <dbReference type="EMBL" id="RPD53643.1"/>
    </source>
</evidence>
<evidence type="ECO:0000256" key="2">
    <source>
        <dbReference type="ARBA" id="ARBA00010876"/>
    </source>
</evidence>
<organism evidence="14 15">
    <name type="scientific">Lentinus tigrinus ALCF2SS1-6</name>
    <dbReference type="NCBI Taxonomy" id="1328759"/>
    <lineage>
        <taxon>Eukaryota</taxon>
        <taxon>Fungi</taxon>
        <taxon>Dikarya</taxon>
        <taxon>Basidiomycota</taxon>
        <taxon>Agaricomycotina</taxon>
        <taxon>Agaricomycetes</taxon>
        <taxon>Polyporales</taxon>
        <taxon>Polyporaceae</taxon>
        <taxon>Lentinus</taxon>
    </lineage>
</organism>
<dbReference type="Proteomes" id="UP000313359">
    <property type="component" value="Unassembled WGS sequence"/>
</dbReference>
<dbReference type="AlphaFoldDB" id="A0A5C2RQ22"/>
<dbReference type="OrthoDB" id="428658at2759"/>
<evidence type="ECO:0000256" key="5">
    <source>
        <dbReference type="ARBA" id="ARBA00036927"/>
    </source>
</evidence>
<name>A0A5C2RQ22_9APHY</name>
<dbReference type="EC" id="5.4.99.43" evidence="7"/>
<evidence type="ECO:0000256" key="7">
    <source>
        <dbReference type="ARBA" id="ARBA00038947"/>
    </source>
</evidence>
<dbReference type="SUPFAM" id="SSF55120">
    <property type="entry name" value="Pseudouridine synthase"/>
    <property type="match status" value="1"/>
</dbReference>
<accession>A0A5C2RQ22</accession>
<evidence type="ECO:0000256" key="1">
    <source>
        <dbReference type="ARBA" id="ARBA00004173"/>
    </source>
</evidence>
<comment type="catalytic activity">
    <reaction evidence="5">
        <text>uridine(2819) in 21S rRNA = pseudouridine(2819) in 21S rRNA</text>
        <dbReference type="Rhea" id="RHEA:42556"/>
        <dbReference type="Rhea" id="RHEA-COMP:10113"/>
        <dbReference type="Rhea" id="RHEA-COMP:10114"/>
        <dbReference type="ChEBI" id="CHEBI:65314"/>
        <dbReference type="ChEBI" id="CHEBI:65315"/>
        <dbReference type="EC" id="5.4.99.43"/>
    </reaction>
</comment>
<dbReference type="STRING" id="1328759.A0A5C2RQ22"/>